<keyword evidence="3" id="KW-0645">Protease</keyword>
<dbReference type="PRINTS" id="PR00922">
    <property type="entry name" value="DADACBPTASE3"/>
</dbReference>
<dbReference type="eggNOG" id="COG2027">
    <property type="taxonomic scope" value="Bacteria"/>
</dbReference>
<dbReference type="OrthoDB" id="9802627at2"/>
<dbReference type="HOGENOM" id="CLU_017692_2_1_6"/>
<dbReference type="PATRIC" id="fig|626887.3.peg.572"/>
<dbReference type="PANTHER" id="PTHR30023:SF0">
    <property type="entry name" value="PENICILLIN-SENSITIVE CARBOXYPEPTIDASE A"/>
    <property type="match status" value="1"/>
</dbReference>
<evidence type="ECO:0000313" key="4">
    <source>
        <dbReference type="Proteomes" id="UP000013165"/>
    </source>
</evidence>
<gene>
    <name evidence="3" type="primary">dacB</name>
    <name evidence="3" type="ORF">J057_02960</name>
</gene>
<dbReference type="InterPro" id="IPR000667">
    <property type="entry name" value="Peptidase_S13"/>
</dbReference>
<reference evidence="3 4" key="1">
    <citation type="journal article" date="2013" name="Genome Announc.">
        <title>Genome Sequence of the Polycyclic Aromatic Hydrocarbon-Degrading Bacterium Strain Marinobacter nanhaiticus D15-8WT.</title>
        <authorList>
            <person name="Cui Z."/>
            <person name="Gao W."/>
            <person name="Li Q."/>
            <person name="Xu G."/>
            <person name="Zheng L."/>
        </authorList>
    </citation>
    <scope>NUCLEOTIDE SEQUENCE [LARGE SCALE GENOMIC DNA]</scope>
    <source>
        <strain evidence="3 4">D15-8W</strain>
    </source>
</reference>
<comment type="similarity">
    <text evidence="1">Belongs to the peptidase S13 family.</text>
</comment>
<evidence type="ECO:0000256" key="2">
    <source>
        <dbReference type="ARBA" id="ARBA00022801"/>
    </source>
</evidence>
<dbReference type="Proteomes" id="UP000013165">
    <property type="component" value="Unassembled WGS sequence"/>
</dbReference>
<dbReference type="InterPro" id="IPR012338">
    <property type="entry name" value="Beta-lactam/transpept-like"/>
</dbReference>
<dbReference type="STRING" id="626887.J057_02960"/>
<dbReference type="EC" id="3.4.16.4" evidence="3"/>
<dbReference type="Gene3D" id="3.50.80.20">
    <property type="entry name" value="D-Ala-D-Ala carboxypeptidase C, peptidase S13"/>
    <property type="match status" value="1"/>
</dbReference>
<keyword evidence="2 3" id="KW-0378">Hydrolase</keyword>
<sequence length="509" mass="55349">MLSAAFRRKCGPVVPLRVALSLLVLIGTAVVHAEGRLPSPWSENIVDATMKAMQTEDAMSVAAVPLNGPGLPQFINADAQMSPGSIMKLVTTYAALEILGPNYHWQTNFYTDGEPVGRTLQGNLYVKLSGDPNLSLERLWSSLSELRGMGIDTIEGDLILDGSVFNLPNGLPRFDDNGDNDYAPFLVEPSAYLTNFNLIHFQVRADARGTTAWATPALNAVIIDNQVKALPEGPCRSRHNFDWAPIFHEDGTVTVKVTGKLPRGCRTTKYLSLMPAADYTAGAIRTVWAEMGGLITGRSRLGETPDDANLMITSESPDLVTTVRSINKWSNNVMARQLLLAVGAEYRKSEDADDREAGVRVITEWLGRNGVDTDGLVIDNGSGLSRDSRITARQGAQVLQAAWQSPYSADLITSLPLIAMDGTMYRRLRNTGMAGLGRIKTGYLEDVRSIAGFTRDTNNTTWAVVGMVNHSPAWNGQALLDKVLYSLYLQPPVGTAFSQAPVKTKTDVH</sequence>
<keyword evidence="3" id="KW-0121">Carboxypeptidase</keyword>
<keyword evidence="4" id="KW-1185">Reference proteome</keyword>
<comment type="caution">
    <text evidence="3">The sequence shown here is derived from an EMBL/GenBank/DDBJ whole genome shotgun (WGS) entry which is preliminary data.</text>
</comment>
<dbReference type="Pfam" id="PF02113">
    <property type="entry name" value="Peptidase_S13"/>
    <property type="match status" value="1"/>
</dbReference>
<dbReference type="SUPFAM" id="SSF56601">
    <property type="entry name" value="beta-lactamase/transpeptidase-like"/>
    <property type="match status" value="1"/>
</dbReference>
<dbReference type="GO" id="GO:0000270">
    <property type="term" value="P:peptidoglycan metabolic process"/>
    <property type="evidence" value="ECO:0007669"/>
    <property type="project" value="TreeGrafter"/>
</dbReference>
<dbReference type="AlphaFoldDB" id="N6WZM3"/>
<protein>
    <submittedName>
        <fullName evidence="3">D-alanyl-D-alanine carboxypeptidase/D-alanyl-D-alanine-endopeptidase</fullName>
        <ecNumber evidence="3">3.4.16.4</ecNumber>
    </submittedName>
</protein>
<dbReference type="EMBL" id="APLQ01000010">
    <property type="protein sequence ID" value="ENO16632.1"/>
    <property type="molecule type" value="Genomic_DNA"/>
</dbReference>
<evidence type="ECO:0000313" key="3">
    <source>
        <dbReference type="EMBL" id="ENO16632.1"/>
    </source>
</evidence>
<evidence type="ECO:0000256" key="1">
    <source>
        <dbReference type="ARBA" id="ARBA00006096"/>
    </source>
</evidence>
<organism evidence="3 4">
    <name type="scientific">Marinobacter nanhaiticus D15-8W</name>
    <dbReference type="NCBI Taxonomy" id="626887"/>
    <lineage>
        <taxon>Bacteria</taxon>
        <taxon>Pseudomonadati</taxon>
        <taxon>Pseudomonadota</taxon>
        <taxon>Gammaproteobacteria</taxon>
        <taxon>Pseudomonadales</taxon>
        <taxon>Marinobacteraceae</taxon>
        <taxon>Marinobacter</taxon>
    </lineage>
</organism>
<dbReference type="PANTHER" id="PTHR30023">
    <property type="entry name" value="D-ALANYL-D-ALANINE CARBOXYPEPTIDASE"/>
    <property type="match status" value="1"/>
</dbReference>
<dbReference type="Gene3D" id="3.40.710.10">
    <property type="entry name" value="DD-peptidase/beta-lactamase superfamily"/>
    <property type="match status" value="1"/>
</dbReference>
<proteinExistence type="inferred from homology"/>
<accession>N6WZM3</accession>
<dbReference type="NCBIfam" id="TIGR00666">
    <property type="entry name" value="PBP4"/>
    <property type="match status" value="1"/>
</dbReference>
<name>N6WZM3_9GAMM</name>
<dbReference type="RefSeq" id="WP_004583142.1">
    <property type="nucleotide sequence ID" value="NZ_AP028878.1"/>
</dbReference>
<dbReference type="GO" id="GO:0009002">
    <property type="term" value="F:serine-type D-Ala-D-Ala carboxypeptidase activity"/>
    <property type="evidence" value="ECO:0007669"/>
    <property type="project" value="UniProtKB-EC"/>
</dbReference>
<dbReference type="MEROPS" id="S13.003"/>
<dbReference type="GO" id="GO:0006508">
    <property type="term" value="P:proteolysis"/>
    <property type="evidence" value="ECO:0007669"/>
    <property type="project" value="InterPro"/>
</dbReference>